<feature type="non-terminal residue" evidence="1">
    <location>
        <position position="64"/>
    </location>
</feature>
<gene>
    <name evidence="1" type="ORF">LCGC14_1992340</name>
</gene>
<sequence>MPACGRLLTILLLMVLPAAPAPAAEGAKGASPADLASLQANTWTLIDTEDNSGGKKFARLIAAD</sequence>
<accession>A0A0F9F5G3</accession>
<organism evidence="1">
    <name type="scientific">marine sediment metagenome</name>
    <dbReference type="NCBI Taxonomy" id="412755"/>
    <lineage>
        <taxon>unclassified sequences</taxon>
        <taxon>metagenomes</taxon>
        <taxon>ecological metagenomes</taxon>
    </lineage>
</organism>
<dbReference type="EMBL" id="LAZR01022494">
    <property type="protein sequence ID" value="KKL81679.1"/>
    <property type="molecule type" value="Genomic_DNA"/>
</dbReference>
<proteinExistence type="predicted"/>
<reference evidence="1" key="1">
    <citation type="journal article" date="2015" name="Nature">
        <title>Complex archaea that bridge the gap between prokaryotes and eukaryotes.</title>
        <authorList>
            <person name="Spang A."/>
            <person name="Saw J.H."/>
            <person name="Jorgensen S.L."/>
            <person name="Zaremba-Niedzwiedzka K."/>
            <person name="Martijn J."/>
            <person name="Lind A.E."/>
            <person name="van Eijk R."/>
            <person name="Schleper C."/>
            <person name="Guy L."/>
            <person name="Ettema T.J."/>
        </authorList>
    </citation>
    <scope>NUCLEOTIDE SEQUENCE</scope>
</reference>
<comment type="caution">
    <text evidence="1">The sequence shown here is derived from an EMBL/GenBank/DDBJ whole genome shotgun (WGS) entry which is preliminary data.</text>
</comment>
<protein>
    <submittedName>
        <fullName evidence="1">Uncharacterized protein</fullName>
    </submittedName>
</protein>
<name>A0A0F9F5G3_9ZZZZ</name>
<dbReference type="AlphaFoldDB" id="A0A0F9F5G3"/>
<evidence type="ECO:0000313" key="1">
    <source>
        <dbReference type="EMBL" id="KKL81679.1"/>
    </source>
</evidence>